<dbReference type="PROSITE" id="PS51208">
    <property type="entry name" value="AUTOTRANSPORTER"/>
    <property type="match status" value="1"/>
</dbReference>
<evidence type="ECO:0000256" key="1">
    <source>
        <dbReference type="SAM" id="SignalP"/>
    </source>
</evidence>
<evidence type="ECO:0000313" key="3">
    <source>
        <dbReference type="EMBL" id="MFC0309721.1"/>
    </source>
</evidence>
<reference evidence="3 4" key="1">
    <citation type="submission" date="2024-09" db="EMBL/GenBank/DDBJ databases">
        <authorList>
            <person name="Sun Q."/>
            <person name="Mori K."/>
        </authorList>
    </citation>
    <scope>NUCLEOTIDE SEQUENCE [LARGE SCALE GENOMIC DNA]</scope>
    <source>
        <strain evidence="3 4">CCM 7539</strain>
    </source>
</reference>
<dbReference type="Gene3D" id="2.40.128.130">
    <property type="entry name" value="Autotransporter beta-domain"/>
    <property type="match status" value="1"/>
</dbReference>
<proteinExistence type="predicted"/>
<gene>
    <name evidence="3" type="ORF">ACFFHK_08400</name>
</gene>
<keyword evidence="1" id="KW-0732">Signal</keyword>
<feature type="signal peptide" evidence="1">
    <location>
        <begin position="1"/>
        <end position="26"/>
    </location>
</feature>
<feature type="chain" id="PRO_5047145012" evidence="1">
    <location>
        <begin position="27"/>
        <end position="613"/>
    </location>
</feature>
<dbReference type="InterPro" id="IPR036709">
    <property type="entry name" value="Autotransporte_beta_dom_sf"/>
</dbReference>
<sequence>MKQFRVNQIAIMLAIMWGGVNNNSFAAMIIGSDSPTTQPSTSITSTGNSIIKRDNIQFKVSAHGSISINAGNNINISGNTLITGGPFKAKSRKQIKFLGNLKVEANNPPGEMTIGEGIYVQNSFFGYQSKWLIRSSLTDITNQSFTVGENWYGTTQNISSLEDIGTTADEQNITITLPQQKWDNGSVNADGSVGSLTGMTMTIGGAAYGYTRIALPNDILLGDILDKNGVTQFSPAVITVEQGSFVSPDNPSRNNFAFYGKSTLQNSNKIVYLQLVPGTNTASNPTAKYAWGWIYDQNQPDKGAYQDDTGAILYTSLLTQEMAMNSISRRHDRVGQSFQKDGNSWVRLLGSHENLKSTQFDSKLYTYGFQVGYDLRKHLTETKENRTGIMGSYQRGIANFYDNFYVELKEGALLPRYKKVATDTIDFFSLGAYHTNDYIWGYTDYIGQLFVAKHSIQSIEKNNHRLYGAGVALSGEIGYNLYQTKKWLLQAQGQAIYQFNYTHLQHNENNISFQRENSLRLRLGGRLEYSGDNKKLWLTADMLRDIKHGKEVTFGQDKLNLKTPHTWGDIGLGLDWITDKNFILYSAIHTEFSFKNRPSKTSLKGNIGIKWKF</sequence>
<accession>A0ABV6H321</accession>
<dbReference type="RefSeq" id="WP_382371428.1">
    <property type="nucleotide sequence ID" value="NZ_JBHLWB010000009.1"/>
</dbReference>
<evidence type="ECO:0000259" key="2">
    <source>
        <dbReference type="PROSITE" id="PS51208"/>
    </source>
</evidence>
<dbReference type="InterPro" id="IPR005546">
    <property type="entry name" value="Autotransporte_beta"/>
</dbReference>
<feature type="domain" description="Autotransporter" evidence="2">
    <location>
        <begin position="337"/>
        <end position="613"/>
    </location>
</feature>
<dbReference type="EMBL" id="JBHLWB010000009">
    <property type="protein sequence ID" value="MFC0309721.1"/>
    <property type="molecule type" value="Genomic_DNA"/>
</dbReference>
<evidence type="ECO:0000313" key="4">
    <source>
        <dbReference type="Proteomes" id="UP001589767"/>
    </source>
</evidence>
<dbReference type="SMART" id="SM00869">
    <property type="entry name" value="Autotransporter"/>
    <property type="match status" value="1"/>
</dbReference>
<comment type="caution">
    <text evidence="3">The sequence shown here is derived from an EMBL/GenBank/DDBJ whole genome shotgun (WGS) entry which is preliminary data.</text>
</comment>
<protein>
    <submittedName>
        <fullName evidence="3">Autotransporter domain-containing protein</fullName>
    </submittedName>
</protein>
<keyword evidence="4" id="KW-1185">Reference proteome</keyword>
<name>A0ABV6H321_9PAST</name>
<dbReference type="Proteomes" id="UP001589767">
    <property type="component" value="Unassembled WGS sequence"/>
</dbReference>
<dbReference type="Pfam" id="PF03797">
    <property type="entry name" value="Autotransporter"/>
    <property type="match status" value="1"/>
</dbReference>
<organism evidence="3 4">
    <name type="scientific">Gallibacterium trehalosifermentans</name>
    <dbReference type="NCBI Taxonomy" id="516935"/>
    <lineage>
        <taxon>Bacteria</taxon>
        <taxon>Pseudomonadati</taxon>
        <taxon>Pseudomonadota</taxon>
        <taxon>Gammaproteobacteria</taxon>
        <taxon>Pasteurellales</taxon>
        <taxon>Pasteurellaceae</taxon>
        <taxon>Gallibacterium</taxon>
    </lineage>
</organism>
<dbReference type="SUPFAM" id="SSF103515">
    <property type="entry name" value="Autotransporter"/>
    <property type="match status" value="1"/>
</dbReference>